<reference evidence="2" key="1">
    <citation type="journal article" date="2021" name="Nat. Commun.">
        <title>Genetic determinants of endophytism in the Arabidopsis root mycobiome.</title>
        <authorList>
            <person name="Mesny F."/>
            <person name="Miyauchi S."/>
            <person name="Thiergart T."/>
            <person name="Pickel B."/>
            <person name="Atanasova L."/>
            <person name="Karlsson M."/>
            <person name="Huettel B."/>
            <person name="Barry K.W."/>
            <person name="Haridas S."/>
            <person name="Chen C."/>
            <person name="Bauer D."/>
            <person name="Andreopoulos W."/>
            <person name="Pangilinan J."/>
            <person name="LaButti K."/>
            <person name="Riley R."/>
            <person name="Lipzen A."/>
            <person name="Clum A."/>
            <person name="Drula E."/>
            <person name="Henrissat B."/>
            <person name="Kohler A."/>
            <person name="Grigoriev I.V."/>
            <person name="Martin F.M."/>
            <person name="Hacquard S."/>
        </authorList>
    </citation>
    <scope>NUCLEOTIDE SEQUENCE</scope>
    <source>
        <strain evidence="2">MPI-CAGE-AT-0016</strain>
    </source>
</reference>
<gene>
    <name evidence="2" type="ORF">B0T11DRAFT_81976</name>
</gene>
<sequence>MQPRLVFLVPVCVRKRLRQRGGKEERGVAVLLLSATLWRTADASHTAPTVTLAQSLQLVATTWRADPEPMCCEGWTGCPSPPSRRPVATPSSKSRPANAMRAPSQKRTGPGGLATAGCRFGPRCCEGCPMGDLGGRTKWLAGGQSRWVKLVRSTDRVVLTVRVEVHMAYGRSYRT</sequence>
<dbReference type="AlphaFoldDB" id="A0A8K0TGU3"/>
<feature type="region of interest" description="Disordered" evidence="1">
    <location>
        <begin position="76"/>
        <end position="111"/>
    </location>
</feature>
<comment type="caution">
    <text evidence="2">The sequence shown here is derived from an EMBL/GenBank/DDBJ whole genome shotgun (WGS) entry which is preliminary data.</text>
</comment>
<protein>
    <submittedName>
        <fullName evidence="2">Uncharacterized protein</fullName>
    </submittedName>
</protein>
<name>A0A8K0TGU3_9PEZI</name>
<proteinExistence type="predicted"/>
<evidence type="ECO:0000313" key="2">
    <source>
        <dbReference type="EMBL" id="KAH7362215.1"/>
    </source>
</evidence>
<keyword evidence="3" id="KW-1185">Reference proteome</keyword>
<accession>A0A8K0TGU3</accession>
<organism evidence="2 3">
    <name type="scientific">Plectosphaerella cucumerina</name>
    <dbReference type="NCBI Taxonomy" id="40658"/>
    <lineage>
        <taxon>Eukaryota</taxon>
        <taxon>Fungi</taxon>
        <taxon>Dikarya</taxon>
        <taxon>Ascomycota</taxon>
        <taxon>Pezizomycotina</taxon>
        <taxon>Sordariomycetes</taxon>
        <taxon>Hypocreomycetidae</taxon>
        <taxon>Glomerellales</taxon>
        <taxon>Plectosphaerellaceae</taxon>
        <taxon>Plectosphaerella</taxon>
    </lineage>
</organism>
<evidence type="ECO:0000313" key="3">
    <source>
        <dbReference type="Proteomes" id="UP000813385"/>
    </source>
</evidence>
<dbReference type="Proteomes" id="UP000813385">
    <property type="component" value="Unassembled WGS sequence"/>
</dbReference>
<dbReference type="EMBL" id="JAGPXD010000003">
    <property type="protein sequence ID" value="KAH7362215.1"/>
    <property type="molecule type" value="Genomic_DNA"/>
</dbReference>
<evidence type="ECO:0000256" key="1">
    <source>
        <dbReference type="SAM" id="MobiDB-lite"/>
    </source>
</evidence>